<comment type="similarity">
    <text evidence="2">Belongs to the GSP G family.</text>
</comment>
<dbReference type="EMBL" id="CP036278">
    <property type="protein sequence ID" value="QDU55447.1"/>
    <property type="molecule type" value="Genomic_DNA"/>
</dbReference>
<evidence type="ECO:0000313" key="14">
    <source>
        <dbReference type="Proteomes" id="UP000315750"/>
    </source>
</evidence>
<dbReference type="NCBIfam" id="TIGR02532">
    <property type="entry name" value="IV_pilin_GFxxxE"/>
    <property type="match status" value="1"/>
</dbReference>
<evidence type="ECO:0000256" key="8">
    <source>
        <dbReference type="ARBA" id="ARBA00022989"/>
    </source>
</evidence>
<dbReference type="GO" id="GO:0015628">
    <property type="term" value="P:protein secretion by the type II secretion system"/>
    <property type="evidence" value="ECO:0007669"/>
    <property type="project" value="InterPro"/>
</dbReference>
<dbReference type="InterPro" id="IPR010054">
    <property type="entry name" value="Type2_sec_GspG"/>
</dbReference>
<keyword evidence="6" id="KW-0997">Cell inner membrane</keyword>
<evidence type="ECO:0000256" key="3">
    <source>
        <dbReference type="ARBA" id="ARBA00020042"/>
    </source>
</evidence>
<dbReference type="Proteomes" id="UP000315750">
    <property type="component" value="Chromosome"/>
</dbReference>
<evidence type="ECO:0000259" key="12">
    <source>
        <dbReference type="Pfam" id="PF08334"/>
    </source>
</evidence>
<evidence type="ECO:0000256" key="6">
    <source>
        <dbReference type="ARBA" id="ARBA00022519"/>
    </source>
</evidence>
<dbReference type="GO" id="GO:0015627">
    <property type="term" value="C:type II protein secretion system complex"/>
    <property type="evidence" value="ECO:0007669"/>
    <property type="project" value="InterPro"/>
</dbReference>
<keyword evidence="9 11" id="KW-0472">Membrane</keyword>
<evidence type="ECO:0000256" key="11">
    <source>
        <dbReference type="SAM" id="Phobius"/>
    </source>
</evidence>
<evidence type="ECO:0000256" key="5">
    <source>
        <dbReference type="ARBA" id="ARBA00022481"/>
    </source>
</evidence>
<keyword evidence="7 11" id="KW-0812">Transmembrane</keyword>
<evidence type="ECO:0000256" key="7">
    <source>
        <dbReference type="ARBA" id="ARBA00022692"/>
    </source>
</evidence>
<evidence type="ECO:0000256" key="4">
    <source>
        <dbReference type="ARBA" id="ARBA00022475"/>
    </source>
</evidence>
<dbReference type="SUPFAM" id="SSF54523">
    <property type="entry name" value="Pili subunits"/>
    <property type="match status" value="1"/>
</dbReference>
<keyword evidence="5" id="KW-0488">Methylation</keyword>
<evidence type="ECO:0000256" key="1">
    <source>
        <dbReference type="ARBA" id="ARBA00004377"/>
    </source>
</evidence>
<evidence type="ECO:0000256" key="10">
    <source>
        <dbReference type="SAM" id="MobiDB-lite"/>
    </source>
</evidence>
<dbReference type="AlphaFoldDB" id="A0A518AL47"/>
<keyword evidence="14" id="KW-1185">Reference proteome</keyword>
<feature type="transmembrane region" description="Helical" evidence="11">
    <location>
        <begin position="20"/>
        <end position="39"/>
    </location>
</feature>
<dbReference type="InterPro" id="IPR013545">
    <property type="entry name" value="T2SS_protein-GspG_C"/>
</dbReference>
<dbReference type="Gene3D" id="3.30.700.10">
    <property type="entry name" value="Glycoprotein, Type 4 Pilin"/>
    <property type="match status" value="1"/>
</dbReference>
<gene>
    <name evidence="13" type="primary">pulG_3</name>
    <name evidence="13" type="ORF">Pan181_16360</name>
</gene>
<dbReference type="GO" id="GO:0005886">
    <property type="term" value="C:plasma membrane"/>
    <property type="evidence" value="ECO:0007669"/>
    <property type="project" value="UniProtKB-SubCell"/>
</dbReference>
<organism evidence="13 14">
    <name type="scientific">Aeoliella mucimassa</name>
    <dbReference type="NCBI Taxonomy" id="2527972"/>
    <lineage>
        <taxon>Bacteria</taxon>
        <taxon>Pseudomonadati</taxon>
        <taxon>Planctomycetota</taxon>
        <taxon>Planctomycetia</taxon>
        <taxon>Pirellulales</taxon>
        <taxon>Lacipirellulaceae</taxon>
        <taxon>Aeoliella</taxon>
    </lineage>
</organism>
<feature type="domain" description="Type II secretion system protein GspG C-terminal" evidence="12">
    <location>
        <begin position="41"/>
        <end position="141"/>
    </location>
</feature>
<dbReference type="Pfam" id="PF08334">
    <property type="entry name" value="T2SSG"/>
    <property type="match status" value="1"/>
</dbReference>
<dbReference type="OrthoDB" id="9795612at2"/>
<dbReference type="InterPro" id="IPR045584">
    <property type="entry name" value="Pilin-like"/>
</dbReference>
<comment type="subcellular location">
    <subcellularLocation>
        <location evidence="1">Cell inner membrane</location>
        <topology evidence="1">Single-pass membrane protein</topology>
    </subcellularLocation>
</comment>
<sequence>MHSQTVSRRSRREGFTLIELLLVLAILVVLGAMATAIFGGTREKALVDAAKGEIGILKGAVDRYEWHMKEYPSSLEDLINQPSGDNASDWGGPYLDGQEINKDPWNNDYRLAAPGKHNEKYDLWSLGPDRQDGTDDDIGNW</sequence>
<proteinExistence type="inferred from homology"/>
<dbReference type="InterPro" id="IPR012902">
    <property type="entry name" value="N_methyl_site"/>
</dbReference>
<dbReference type="InterPro" id="IPR000983">
    <property type="entry name" value="Bac_GSPG_pilin"/>
</dbReference>
<feature type="region of interest" description="Disordered" evidence="10">
    <location>
        <begin position="122"/>
        <end position="141"/>
    </location>
</feature>
<evidence type="ECO:0000256" key="2">
    <source>
        <dbReference type="ARBA" id="ARBA00009984"/>
    </source>
</evidence>
<dbReference type="PRINTS" id="PR00813">
    <property type="entry name" value="BCTERIALGSPG"/>
</dbReference>
<reference evidence="13 14" key="1">
    <citation type="submission" date="2019-02" db="EMBL/GenBank/DDBJ databases">
        <title>Deep-cultivation of Planctomycetes and their phenomic and genomic characterization uncovers novel biology.</title>
        <authorList>
            <person name="Wiegand S."/>
            <person name="Jogler M."/>
            <person name="Boedeker C."/>
            <person name="Pinto D."/>
            <person name="Vollmers J."/>
            <person name="Rivas-Marin E."/>
            <person name="Kohn T."/>
            <person name="Peeters S.H."/>
            <person name="Heuer A."/>
            <person name="Rast P."/>
            <person name="Oberbeckmann S."/>
            <person name="Bunk B."/>
            <person name="Jeske O."/>
            <person name="Meyerdierks A."/>
            <person name="Storesund J.E."/>
            <person name="Kallscheuer N."/>
            <person name="Luecker S."/>
            <person name="Lage O.M."/>
            <person name="Pohl T."/>
            <person name="Merkel B.J."/>
            <person name="Hornburger P."/>
            <person name="Mueller R.-W."/>
            <person name="Bruemmer F."/>
            <person name="Labrenz M."/>
            <person name="Spormann A.M."/>
            <person name="Op den Camp H."/>
            <person name="Overmann J."/>
            <person name="Amann R."/>
            <person name="Jetten M.S.M."/>
            <person name="Mascher T."/>
            <person name="Medema M.H."/>
            <person name="Devos D.P."/>
            <person name="Kaster A.-K."/>
            <person name="Ovreas L."/>
            <person name="Rohde M."/>
            <person name="Galperin M.Y."/>
            <person name="Jogler C."/>
        </authorList>
    </citation>
    <scope>NUCLEOTIDE SEQUENCE [LARGE SCALE GENOMIC DNA]</scope>
    <source>
        <strain evidence="13 14">Pan181</strain>
    </source>
</reference>
<dbReference type="NCBIfam" id="TIGR01710">
    <property type="entry name" value="typeII_sec_gspG"/>
    <property type="match status" value="1"/>
</dbReference>
<name>A0A518AL47_9BACT</name>
<dbReference type="PROSITE" id="PS00409">
    <property type="entry name" value="PROKAR_NTER_METHYL"/>
    <property type="match status" value="1"/>
</dbReference>
<keyword evidence="4" id="KW-1003">Cell membrane</keyword>
<dbReference type="RefSeq" id="WP_145246310.1">
    <property type="nucleotide sequence ID" value="NZ_CP036278.1"/>
</dbReference>
<keyword evidence="8 11" id="KW-1133">Transmembrane helix</keyword>
<protein>
    <recommendedName>
        <fullName evidence="3">Type II secretion system core protein G</fullName>
    </recommendedName>
</protein>
<accession>A0A518AL47</accession>
<evidence type="ECO:0000256" key="9">
    <source>
        <dbReference type="ARBA" id="ARBA00023136"/>
    </source>
</evidence>
<evidence type="ECO:0000313" key="13">
    <source>
        <dbReference type="EMBL" id="QDU55447.1"/>
    </source>
</evidence>
<dbReference type="KEGG" id="amuc:Pan181_16360"/>
<dbReference type="Pfam" id="PF07963">
    <property type="entry name" value="N_methyl"/>
    <property type="match status" value="1"/>
</dbReference>